<sequence>MARQIAMAAAAALLVTGVAHAQSGTSAPGPATLGDDTSRSAGNERNQQFALDHIRDELDTNNPEGKKARKRAREPIVAATAADFAPGTPVYDMTGQPLGTIELVNDQGVQLKSDTSRAMVPADVFGKKGGQLMLNVRKSEFEKLAGSAK</sequence>
<gene>
    <name evidence="3" type="ORF">GCM10011380_11610</name>
</gene>
<evidence type="ECO:0000313" key="4">
    <source>
        <dbReference type="Proteomes" id="UP000623067"/>
    </source>
</evidence>
<evidence type="ECO:0000256" key="2">
    <source>
        <dbReference type="SAM" id="SignalP"/>
    </source>
</evidence>
<dbReference type="EMBL" id="BMIH01000001">
    <property type="protein sequence ID" value="GGB23560.1"/>
    <property type="molecule type" value="Genomic_DNA"/>
</dbReference>
<dbReference type="RefSeq" id="WP_188657709.1">
    <property type="nucleotide sequence ID" value="NZ_BMIH01000001.1"/>
</dbReference>
<feature type="chain" id="PRO_5036995624" description="PRC-barrel domain-containing protein" evidence="2">
    <location>
        <begin position="22"/>
        <end position="149"/>
    </location>
</feature>
<comment type="caution">
    <text evidence="3">The sequence shown here is derived from an EMBL/GenBank/DDBJ whole genome shotgun (WGS) entry which is preliminary data.</text>
</comment>
<reference evidence="3" key="1">
    <citation type="journal article" date="2014" name="Int. J. Syst. Evol. Microbiol.">
        <title>Complete genome sequence of Corynebacterium casei LMG S-19264T (=DSM 44701T), isolated from a smear-ripened cheese.</title>
        <authorList>
            <consortium name="US DOE Joint Genome Institute (JGI-PGF)"/>
            <person name="Walter F."/>
            <person name="Albersmeier A."/>
            <person name="Kalinowski J."/>
            <person name="Ruckert C."/>
        </authorList>
    </citation>
    <scope>NUCLEOTIDE SEQUENCE</scope>
    <source>
        <strain evidence="3">CGMCC 1.15330</strain>
    </source>
</reference>
<evidence type="ECO:0000256" key="1">
    <source>
        <dbReference type="SAM" id="MobiDB-lite"/>
    </source>
</evidence>
<keyword evidence="2" id="KW-0732">Signal</keyword>
<dbReference type="AlphaFoldDB" id="A0A916WRH4"/>
<protein>
    <recommendedName>
        <fullName evidence="5">PRC-barrel domain-containing protein</fullName>
    </recommendedName>
</protein>
<name>A0A916WRH4_9SPHN</name>
<evidence type="ECO:0000313" key="3">
    <source>
        <dbReference type="EMBL" id="GGB23560.1"/>
    </source>
</evidence>
<feature type="signal peptide" evidence="2">
    <location>
        <begin position="1"/>
        <end position="21"/>
    </location>
</feature>
<feature type="region of interest" description="Disordered" evidence="1">
    <location>
        <begin position="20"/>
        <end position="72"/>
    </location>
</feature>
<reference evidence="3" key="2">
    <citation type="submission" date="2020-09" db="EMBL/GenBank/DDBJ databases">
        <authorList>
            <person name="Sun Q."/>
            <person name="Zhou Y."/>
        </authorList>
    </citation>
    <scope>NUCLEOTIDE SEQUENCE</scope>
    <source>
        <strain evidence="3">CGMCC 1.15330</strain>
    </source>
</reference>
<dbReference type="Proteomes" id="UP000623067">
    <property type="component" value="Unassembled WGS sequence"/>
</dbReference>
<keyword evidence="4" id="KW-1185">Reference proteome</keyword>
<evidence type="ECO:0008006" key="5">
    <source>
        <dbReference type="Google" id="ProtNLM"/>
    </source>
</evidence>
<organism evidence="3 4">
    <name type="scientific">Sphingomonas metalli</name>
    <dbReference type="NCBI Taxonomy" id="1779358"/>
    <lineage>
        <taxon>Bacteria</taxon>
        <taxon>Pseudomonadati</taxon>
        <taxon>Pseudomonadota</taxon>
        <taxon>Alphaproteobacteria</taxon>
        <taxon>Sphingomonadales</taxon>
        <taxon>Sphingomonadaceae</taxon>
        <taxon>Sphingomonas</taxon>
    </lineage>
</organism>
<accession>A0A916WRH4</accession>
<proteinExistence type="predicted"/>
<feature type="compositionally biased region" description="Polar residues" evidence="1">
    <location>
        <begin position="39"/>
        <end position="49"/>
    </location>
</feature>